<organism evidence="8">
    <name type="scientific">Zanthoxylum armatum</name>
    <dbReference type="NCBI Taxonomy" id="67938"/>
    <lineage>
        <taxon>Eukaryota</taxon>
        <taxon>Viridiplantae</taxon>
        <taxon>Streptophyta</taxon>
        <taxon>Embryophyta</taxon>
        <taxon>Tracheophyta</taxon>
        <taxon>Spermatophyta</taxon>
        <taxon>Magnoliopsida</taxon>
        <taxon>eudicotyledons</taxon>
        <taxon>Gunneridae</taxon>
        <taxon>Pentapetalae</taxon>
        <taxon>rosids</taxon>
        <taxon>malvids</taxon>
        <taxon>Sapindales</taxon>
        <taxon>Rutaceae</taxon>
        <taxon>Zanthoxyloideae</taxon>
        <taxon>Zanthoxylum</taxon>
    </lineage>
</organism>
<feature type="compositionally biased region" description="Basic and acidic residues" evidence="6">
    <location>
        <begin position="107"/>
        <end position="116"/>
    </location>
</feature>
<evidence type="ECO:0000256" key="5">
    <source>
        <dbReference type="ARBA" id="ARBA00023242"/>
    </source>
</evidence>
<name>A0A8F1SZN4_9ROSI</name>
<dbReference type="Pfam" id="PF03106">
    <property type="entry name" value="WRKY"/>
    <property type="match status" value="1"/>
</dbReference>
<dbReference type="PANTHER" id="PTHR31221:SF358">
    <property type="entry name" value="WRKY TRANSCRIPTION FACTOR 71"/>
    <property type="match status" value="1"/>
</dbReference>
<evidence type="ECO:0000256" key="1">
    <source>
        <dbReference type="ARBA" id="ARBA00004123"/>
    </source>
</evidence>
<dbReference type="FunFam" id="2.20.25.80:FF:000003">
    <property type="entry name" value="WRKY transcription factor 57"/>
    <property type="match status" value="1"/>
</dbReference>
<dbReference type="PROSITE" id="PS50811">
    <property type="entry name" value="WRKY"/>
    <property type="match status" value="1"/>
</dbReference>
<proteinExistence type="evidence at transcript level"/>
<dbReference type="InterPro" id="IPR036576">
    <property type="entry name" value="WRKY_dom_sf"/>
</dbReference>
<dbReference type="SMART" id="SM00774">
    <property type="entry name" value="WRKY"/>
    <property type="match status" value="1"/>
</dbReference>
<dbReference type="AlphaFoldDB" id="A0A8F1SZN4"/>
<dbReference type="InterPro" id="IPR003657">
    <property type="entry name" value="WRKY_dom"/>
</dbReference>
<dbReference type="GO" id="GO:0043565">
    <property type="term" value="F:sequence-specific DNA binding"/>
    <property type="evidence" value="ECO:0007669"/>
    <property type="project" value="InterPro"/>
</dbReference>
<evidence type="ECO:0000256" key="3">
    <source>
        <dbReference type="ARBA" id="ARBA00023125"/>
    </source>
</evidence>
<feature type="domain" description="WRKY" evidence="7">
    <location>
        <begin position="164"/>
        <end position="229"/>
    </location>
</feature>
<keyword evidence="4" id="KW-0804">Transcription</keyword>
<evidence type="ECO:0000259" key="7">
    <source>
        <dbReference type="PROSITE" id="PS50811"/>
    </source>
</evidence>
<dbReference type="GO" id="GO:0005634">
    <property type="term" value="C:nucleus"/>
    <property type="evidence" value="ECO:0007669"/>
    <property type="project" value="UniProtKB-SubCell"/>
</dbReference>
<dbReference type="PANTHER" id="PTHR31221">
    <property type="entry name" value="WRKY TRANSCRIPTION FACTOR PROTEIN 1-RELATED"/>
    <property type="match status" value="1"/>
</dbReference>
<evidence type="ECO:0000256" key="6">
    <source>
        <dbReference type="SAM" id="MobiDB-lite"/>
    </source>
</evidence>
<protein>
    <submittedName>
        <fullName evidence="8">ZaWRKY42</fullName>
    </submittedName>
</protein>
<comment type="subcellular location">
    <subcellularLocation>
        <location evidence="1">Nucleus</location>
    </subcellularLocation>
</comment>
<evidence type="ECO:0000313" key="8">
    <source>
        <dbReference type="EMBL" id="QWQ79163.1"/>
    </source>
</evidence>
<reference evidence="8" key="1">
    <citation type="submission" date="2020-12" db="EMBL/GenBank/DDBJ databases">
        <authorList>
            <person name="Wang Y."/>
            <person name="Feng F."/>
        </authorList>
    </citation>
    <scope>NUCLEOTIDE SEQUENCE</scope>
</reference>
<feature type="compositionally biased region" description="Basic and acidic residues" evidence="6">
    <location>
        <begin position="148"/>
        <end position="157"/>
    </location>
</feature>
<evidence type="ECO:0000256" key="4">
    <source>
        <dbReference type="ARBA" id="ARBA00023163"/>
    </source>
</evidence>
<keyword evidence="5" id="KW-0539">Nucleus</keyword>
<accession>A0A8F1SZN4</accession>
<dbReference type="EMBL" id="MW327159">
    <property type="protein sequence ID" value="QWQ79163.1"/>
    <property type="molecule type" value="mRNA"/>
</dbReference>
<feature type="compositionally biased region" description="Polar residues" evidence="6">
    <location>
        <begin position="133"/>
        <end position="147"/>
    </location>
</feature>
<feature type="region of interest" description="Disordered" evidence="6">
    <location>
        <begin position="83"/>
        <end position="163"/>
    </location>
</feature>
<evidence type="ECO:0000256" key="2">
    <source>
        <dbReference type="ARBA" id="ARBA00023015"/>
    </source>
</evidence>
<dbReference type="InterPro" id="IPR044810">
    <property type="entry name" value="WRKY_plant"/>
</dbReference>
<keyword evidence="3" id="KW-0238">DNA-binding</keyword>
<sequence length="313" mass="34861">MSNETRDPYYRALFTETAGVPAVSMAASSPPDYVNPQEFDIPSSQMNFTDCLHGLMDYNSLEKAFAMSPSSSEVFSSIEGNHNKQVGDLIPNSSISSSSTEAGAEEDSGKSTKKDVQVQLPKGSSEDHGVAESSKQISKAKSNNNKTGDQRRQKEPRVAFMTKSEIDHLEDGYRWRKYGQKAVKNSHFPRSYYRCTTQKCGVKKRVERSFQDPSFVITTYEGQHNHPLPTTLRGNAAAGMFHQSASSLLSSTPMNYVSGFPQDWLGNYMPSAAASSMHQQSVSPLEQYHRHHQLPDYGLLQDIVPSMFIKREP</sequence>
<dbReference type="Gene3D" id="2.20.25.80">
    <property type="entry name" value="WRKY domain"/>
    <property type="match status" value="1"/>
</dbReference>
<keyword evidence="2" id="KW-0805">Transcription regulation</keyword>
<dbReference type="GO" id="GO:0003700">
    <property type="term" value="F:DNA-binding transcription factor activity"/>
    <property type="evidence" value="ECO:0007669"/>
    <property type="project" value="InterPro"/>
</dbReference>
<dbReference type="SUPFAM" id="SSF118290">
    <property type="entry name" value="WRKY DNA-binding domain"/>
    <property type="match status" value="1"/>
</dbReference>